<gene>
    <name evidence="1" type="ORF">KDX31_05155</name>
</gene>
<dbReference type="Proteomes" id="UP001059950">
    <property type="component" value="Chromosome"/>
</dbReference>
<sequence length="105" mass="12138">MLIARWNCEARFGYKQDALNLMKEWMEQIGNQTNLDMKNSRLITGSVGAKEALIQHDIEIDDLADLDKFFDTIAAIKMHEDWGRKLSDVVVSGSTYWEVFRVVEL</sequence>
<keyword evidence="2" id="KW-1185">Reference proteome</keyword>
<name>A0ABY5GY93_9GAMM</name>
<evidence type="ECO:0000313" key="2">
    <source>
        <dbReference type="Proteomes" id="UP001059950"/>
    </source>
</evidence>
<dbReference type="EMBL" id="CP073344">
    <property type="protein sequence ID" value="UTW04398.1"/>
    <property type="molecule type" value="Genomic_DNA"/>
</dbReference>
<accession>A0ABY5GY93</accession>
<evidence type="ECO:0000313" key="1">
    <source>
        <dbReference type="EMBL" id="UTW04398.1"/>
    </source>
</evidence>
<reference evidence="1" key="1">
    <citation type="submission" date="2021-04" db="EMBL/GenBank/DDBJ databases">
        <title>Oceanospirillales bacteria with DddD are important DMSP degraders in coastal seawater.</title>
        <authorList>
            <person name="Liu J."/>
        </authorList>
    </citation>
    <scope>NUCLEOTIDE SEQUENCE</scope>
    <source>
        <strain evidence="1">GY6</strain>
    </source>
</reference>
<protein>
    <submittedName>
        <fullName evidence="1">Uncharacterized protein</fullName>
    </submittedName>
</protein>
<proteinExistence type="predicted"/>
<organism evidence="1 2">
    <name type="scientific">Amphritea atlantica</name>
    <dbReference type="NCBI Taxonomy" id="355243"/>
    <lineage>
        <taxon>Bacteria</taxon>
        <taxon>Pseudomonadati</taxon>
        <taxon>Pseudomonadota</taxon>
        <taxon>Gammaproteobacteria</taxon>
        <taxon>Oceanospirillales</taxon>
        <taxon>Oceanospirillaceae</taxon>
        <taxon>Amphritea</taxon>
    </lineage>
</organism>